<dbReference type="Proteomes" id="UP001500368">
    <property type="component" value="Unassembled WGS sequence"/>
</dbReference>
<reference evidence="2" key="1">
    <citation type="journal article" date="2019" name="Int. J. Syst. Evol. Microbiol.">
        <title>The Global Catalogue of Microorganisms (GCM) 10K type strain sequencing project: providing services to taxonomists for standard genome sequencing and annotation.</title>
        <authorList>
            <consortium name="The Broad Institute Genomics Platform"/>
            <consortium name="The Broad Institute Genome Sequencing Center for Infectious Disease"/>
            <person name="Wu L."/>
            <person name="Ma J."/>
        </authorList>
    </citation>
    <scope>NUCLEOTIDE SEQUENCE [LARGE SCALE GENOMIC DNA]</scope>
    <source>
        <strain evidence="2">JCM 19129</strain>
    </source>
</reference>
<protein>
    <submittedName>
        <fullName evidence="1">Uncharacterized protein</fullName>
    </submittedName>
</protein>
<accession>A0ABP9FW87</accession>
<evidence type="ECO:0000313" key="2">
    <source>
        <dbReference type="Proteomes" id="UP001500368"/>
    </source>
</evidence>
<evidence type="ECO:0000313" key="1">
    <source>
        <dbReference type="EMBL" id="GAA4919375.1"/>
    </source>
</evidence>
<gene>
    <name evidence="1" type="ORF">GCM10025790_14060</name>
</gene>
<proteinExistence type="predicted"/>
<comment type="caution">
    <text evidence="1">The sequence shown here is derived from an EMBL/GenBank/DDBJ whole genome shotgun (WGS) entry which is preliminary data.</text>
</comment>
<keyword evidence="2" id="KW-1185">Reference proteome</keyword>
<organism evidence="1 2">
    <name type="scientific">Nesterenkonia rhizosphaerae</name>
    <dbReference type="NCBI Taxonomy" id="1348272"/>
    <lineage>
        <taxon>Bacteria</taxon>
        <taxon>Bacillati</taxon>
        <taxon>Actinomycetota</taxon>
        <taxon>Actinomycetes</taxon>
        <taxon>Micrococcales</taxon>
        <taxon>Micrococcaceae</taxon>
        <taxon>Nesterenkonia</taxon>
    </lineage>
</organism>
<dbReference type="EMBL" id="BAABLW010000007">
    <property type="protein sequence ID" value="GAA4919375.1"/>
    <property type="molecule type" value="Genomic_DNA"/>
</dbReference>
<sequence length="59" mass="6615">MGETESVMDTVQSYPSALVAPSSAPAPDRRFTRKYYRPRPGLALRCDVREELGCLVWAL</sequence>
<name>A0ABP9FW87_9MICC</name>